<evidence type="ECO:0000313" key="1">
    <source>
        <dbReference type="EMBL" id="VDM97768.1"/>
    </source>
</evidence>
<accession>A0A0N5CP95</accession>
<sequence length="132" mass="15758">MVRFKAWHCVLNRSRFDACNEYVDSKSLEKLFRVLRRIYNATKLDEFNHLLEYNDFSESNKQHMSRLWNAKPAENRKWGIDVVIANTNIRKSLQPKVWMTVDEYELEMNVDVFAKLRLEVSRALNQIDSCTI</sequence>
<dbReference type="Proteomes" id="UP000276776">
    <property type="component" value="Unassembled WGS sequence"/>
</dbReference>
<evidence type="ECO:0000313" key="3">
    <source>
        <dbReference type="WBParaSite" id="TCLT_0000203001-mRNA-1"/>
    </source>
</evidence>
<evidence type="ECO:0000313" key="2">
    <source>
        <dbReference type="Proteomes" id="UP000276776"/>
    </source>
</evidence>
<reference evidence="3" key="1">
    <citation type="submission" date="2017-02" db="UniProtKB">
        <authorList>
            <consortium name="WormBaseParasite"/>
        </authorList>
    </citation>
    <scope>IDENTIFICATION</scope>
</reference>
<name>A0A0N5CP95_THECL</name>
<organism evidence="3">
    <name type="scientific">Thelazia callipaeda</name>
    <name type="common">Oriental eyeworm</name>
    <name type="synonym">Parasitic nematode</name>
    <dbReference type="NCBI Taxonomy" id="103827"/>
    <lineage>
        <taxon>Eukaryota</taxon>
        <taxon>Metazoa</taxon>
        <taxon>Ecdysozoa</taxon>
        <taxon>Nematoda</taxon>
        <taxon>Chromadorea</taxon>
        <taxon>Rhabditida</taxon>
        <taxon>Spirurina</taxon>
        <taxon>Spiruromorpha</taxon>
        <taxon>Thelazioidea</taxon>
        <taxon>Thelaziidae</taxon>
        <taxon>Thelazia</taxon>
    </lineage>
</organism>
<dbReference type="AlphaFoldDB" id="A0A0N5CP95"/>
<dbReference type="OMA" id="MKWGIDV"/>
<proteinExistence type="predicted"/>
<reference evidence="1 2" key="2">
    <citation type="submission" date="2018-11" db="EMBL/GenBank/DDBJ databases">
        <authorList>
            <consortium name="Pathogen Informatics"/>
        </authorList>
    </citation>
    <scope>NUCLEOTIDE SEQUENCE [LARGE SCALE GENOMIC DNA]</scope>
</reference>
<dbReference type="EMBL" id="UYYF01000339">
    <property type="protein sequence ID" value="VDM97768.1"/>
    <property type="molecule type" value="Genomic_DNA"/>
</dbReference>
<gene>
    <name evidence="1" type="ORF">TCLT_LOCUS2031</name>
</gene>
<dbReference type="OrthoDB" id="5773249at2759"/>
<dbReference type="WBParaSite" id="TCLT_0000203001-mRNA-1">
    <property type="protein sequence ID" value="TCLT_0000203001-mRNA-1"/>
    <property type="gene ID" value="TCLT_0000203001"/>
</dbReference>
<protein>
    <submittedName>
        <fullName evidence="3">COMM domain-containing protein</fullName>
    </submittedName>
</protein>
<keyword evidence="2" id="KW-1185">Reference proteome</keyword>